<evidence type="ECO:0000256" key="1">
    <source>
        <dbReference type="SAM" id="MobiDB-lite"/>
    </source>
</evidence>
<dbReference type="Proteomes" id="UP001519344">
    <property type="component" value="Unassembled WGS sequence"/>
</dbReference>
<evidence type="ECO:0000313" key="3">
    <source>
        <dbReference type="Proteomes" id="UP001519344"/>
    </source>
</evidence>
<feature type="region of interest" description="Disordered" evidence="1">
    <location>
        <begin position="54"/>
        <end position="113"/>
    </location>
</feature>
<dbReference type="EMBL" id="JAGGKV010000003">
    <property type="protein sequence ID" value="MBP1962300.1"/>
    <property type="molecule type" value="Genomic_DNA"/>
</dbReference>
<name>A0ABS4HUV1_9BACL</name>
<gene>
    <name evidence="2" type="ORF">J2Z65_001499</name>
</gene>
<comment type="caution">
    <text evidence="2">The sequence shown here is derived from an EMBL/GenBank/DDBJ whole genome shotgun (WGS) entry which is preliminary data.</text>
</comment>
<reference evidence="2 3" key="1">
    <citation type="submission" date="2021-03" db="EMBL/GenBank/DDBJ databases">
        <title>Genomic Encyclopedia of Type Strains, Phase IV (KMG-IV): sequencing the most valuable type-strain genomes for metagenomic binning, comparative biology and taxonomic classification.</title>
        <authorList>
            <person name="Goeker M."/>
        </authorList>
    </citation>
    <scope>NUCLEOTIDE SEQUENCE [LARGE SCALE GENOMIC DNA]</scope>
    <source>
        <strain evidence="2 3">DSM 24950</strain>
    </source>
</reference>
<feature type="compositionally biased region" description="Polar residues" evidence="1">
    <location>
        <begin position="62"/>
        <end position="73"/>
    </location>
</feature>
<protein>
    <submittedName>
        <fullName evidence="2">Uncharacterized protein</fullName>
    </submittedName>
</protein>
<accession>A0ABS4HUV1</accession>
<evidence type="ECO:0000313" key="2">
    <source>
        <dbReference type="EMBL" id="MBP1962300.1"/>
    </source>
</evidence>
<dbReference type="RefSeq" id="WP_167061651.1">
    <property type="nucleotide sequence ID" value="NZ_JAAOZR010000024.1"/>
</dbReference>
<proteinExistence type="predicted"/>
<keyword evidence="3" id="KW-1185">Reference proteome</keyword>
<sequence length="230" mass="25300">MKKKKWKKRMLWVVSSVVVLLVIGYFGANMAVSYVLKSMVPQVPASISDLAEEVNNPKGPIESTSTKEVTSDASEAPTKFQESSEKKEIDKVEQVNETADSPKQAHNEVPESPKANIVNLQKPAPEAANDGLDYQAQITTDKAKAVEDSISLKEKVTVTSVLLKKLSASDLQLFAKMASNGLSVEEKKDAKEIILKKLSEDEYDQLIQIAAKYGLSQGKSYQDSKKESHK</sequence>
<feature type="compositionally biased region" description="Basic and acidic residues" evidence="1">
    <location>
        <begin position="82"/>
        <end position="94"/>
    </location>
</feature>
<organism evidence="2 3">
    <name type="scientific">Paenibacillus aceris</name>
    <dbReference type="NCBI Taxonomy" id="869555"/>
    <lineage>
        <taxon>Bacteria</taxon>
        <taxon>Bacillati</taxon>
        <taxon>Bacillota</taxon>
        <taxon>Bacilli</taxon>
        <taxon>Bacillales</taxon>
        <taxon>Paenibacillaceae</taxon>
        <taxon>Paenibacillus</taxon>
    </lineage>
</organism>